<protein>
    <submittedName>
        <fullName evidence="1">Uncharacterized protein</fullName>
    </submittedName>
</protein>
<evidence type="ECO:0000313" key="1">
    <source>
        <dbReference type="EMBL" id="KKN58691.1"/>
    </source>
</evidence>
<comment type="caution">
    <text evidence="1">The sequence shown here is derived from an EMBL/GenBank/DDBJ whole genome shotgun (WGS) entry which is preliminary data.</text>
</comment>
<proteinExistence type="predicted"/>
<dbReference type="AlphaFoldDB" id="A0A0F9UBP9"/>
<organism evidence="1">
    <name type="scientific">marine sediment metagenome</name>
    <dbReference type="NCBI Taxonomy" id="412755"/>
    <lineage>
        <taxon>unclassified sequences</taxon>
        <taxon>metagenomes</taxon>
        <taxon>ecological metagenomes</taxon>
    </lineage>
</organism>
<accession>A0A0F9UBP9</accession>
<gene>
    <name evidence="1" type="ORF">LCGC14_0549830</name>
</gene>
<reference evidence="1" key="1">
    <citation type="journal article" date="2015" name="Nature">
        <title>Complex archaea that bridge the gap between prokaryotes and eukaryotes.</title>
        <authorList>
            <person name="Spang A."/>
            <person name="Saw J.H."/>
            <person name="Jorgensen S.L."/>
            <person name="Zaremba-Niedzwiedzka K."/>
            <person name="Martijn J."/>
            <person name="Lind A.E."/>
            <person name="van Eijk R."/>
            <person name="Schleper C."/>
            <person name="Guy L."/>
            <person name="Ettema T.J."/>
        </authorList>
    </citation>
    <scope>NUCLEOTIDE SEQUENCE</scope>
</reference>
<name>A0A0F9UBP9_9ZZZZ</name>
<sequence length="72" mass="8464">MNIQEFSTELENLLHTRELHNKIPFQEIGRELDMPIGFSIGENILPFIQKLKTKMQEREEEILTLRNILKGG</sequence>
<dbReference type="EMBL" id="LAZR01000751">
    <property type="protein sequence ID" value="KKN58691.1"/>
    <property type="molecule type" value="Genomic_DNA"/>
</dbReference>